<dbReference type="EMBL" id="JBFOLJ010000002">
    <property type="protein sequence ID" value="KAL2552517.1"/>
    <property type="molecule type" value="Genomic_DNA"/>
</dbReference>
<evidence type="ECO:0000313" key="1">
    <source>
        <dbReference type="EMBL" id="KAL2552517.1"/>
    </source>
</evidence>
<evidence type="ECO:0000313" key="2">
    <source>
        <dbReference type="Proteomes" id="UP001604277"/>
    </source>
</evidence>
<gene>
    <name evidence="1" type="ORF">Fot_06136</name>
</gene>
<organism evidence="1 2">
    <name type="scientific">Forsythia ovata</name>
    <dbReference type="NCBI Taxonomy" id="205694"/>
    <lineage>
        <taxon>Eukaryota</taxon>
        <taxon>Viridiplantae</taxon>
        <taxon>Streptophyta</taxon>
        <taxon>Embryophyta</taxon>
        <taxon>Tracheophyta</taxon>
        <taxon>Spermatophyta</taxon>
        <taxon>Magnoliopsida</taxon>
        <taxon>eudicotyledons</taxon>
        <taxon>Gunneridae</taxon>
        <taxon>Pentapetalae</taxon>
        <taxon>asterids</taxon>
        <taxon>lamiids</taxon>
        <taxon>Lamiales</taxon>
        <taxon>Oleaceae</taxon>
        <taxon>Forsythieae</taxon>
        <taxon>Forsythia</taxon>
    </lineage>
</organism>
<reference evidence="2" key="1">
    <citation type="submission" date="2024-07" db="EMBL/GenBank/DDBJ databases">
        <title>Two chromosome-level genome assemblies of Korean endemic species Abeliophyllum distichum and Forsythia ovata (Oleaceae).</title>
        <authorList>
            <person name="Jang H."/>
        </authorList>
    </citation>
    <scope>NUCLEOTIDE SEQUENCE [LARGE SCALE GENOMIC DNA]</scope>
</reference>
<accession>A0ABD1WS38</accession>
<sequence length="128" mass="15243">MLGDLRYVTSQVRDWQQTDARTRSNQRTLDYQYHAMHDQVSRIGSRMETLDENVARISETNQEAMLGDLRYVTSQVRDWQQTDARTRSNQRTLDYQYHAMHDQVSRIESRMETLDENVARISETHFAE</sequence>
<evidence type="ECO:0008006" key="3">
    <source>
        <dbReference type="Google" id="ProtNLM"/>
    </source>
</evidence>
<keyword evidence="2" id="KW-1185">Reference proteome</keyword>
<comment type="caution">
    <text evidence="1">The sequence shown here is derived from an EMBL/GenBank/DDBJ whole genome shotgun (WGS) entry which is preliminary data.</text>
</comment>
<name>A0ABD1WS38_9LAMI</name>
<protein>
    <recommendedName>
        <fullName evidence="3">t-SNARE coiled-coil homology domain-containing protein</fullName>
    </recommendedName>
</protein>
<dbReference type="AlphaFoldDB" id="A0ABD1WS38"/>
<proteinExistence type="predicted"/>
<dbReference type="Proteomes" id="UP001604277">
    <property type="component" value="Unassembled WGS sequence"/>
</dbReference>